<evidence type="ECO:0000313" key="3">
    <source>
        <dbReference type="Proteomes" id="UP000747542"/>
    </source>
</evidence>
<comment type="caution">
    <text evidence="2">The sequence shown here is derived from an EMBL/GenBank/DDBJ whole genome shotgun (WGS) entry which is preliminary data.</text>
</comment>
<keyword evidence="1" id="KW-0812">Transmembrane</keyword>
<dbReference type="Proteomes" id="UP000747542">
    <property type="component" value="Unassembled WGS sequence"/>
</dbReference>
<name>A0A8J5MT07_HOMAM</name>
<evidence type="ECO:0000313" key="2">
    <source>
        <dbReference type="EMBL" id="KAG7162334.1"/>
    </source>
</evidence>
<accession>A0A8J5MT07</accession>
<dbReference type="EMBL" id="JAHLQT010027705">
    <property type="protein sequence ID" value="KAG7162334.1"/>
    <property type="molecule type" value="Genomic_DNA"/>
</dbReference>
<organism evidence="2 3">
    <name type="scientific">Homarus americanus</name>
    <name type="common">American lobster</name>
    <dbReference type="NCBI Taxonomy" id="6706"/>
    <lineage>
        <taxon>Eukaryota</taxon>
        <taxon>Metazoa</taxon>
        <taxon>Ecdysozoa</taxon>
        <taxon>Arthropoda</taxon>
        <taxon>Crustacea</taxon>
        <taxon>Multicrustacea</taxon>
        <taxon>Malacostraca</taxon>
        <taxon>Eumalacostraca</taxon>
        <taxon>Eucarida</taxon>
        <taxon>Decapoda</taxon>
        <taxon>Pleocyemata</taxon>
        <taxon>Astacidea</taxon>
        <taxon>Nephropoidea</taxon>
        <taxon>Nephropidae</taxon>
        <taxon>Homarus</taxon>
    </lineage>
</organism>
<protein>
    <submittedName>
        <fullName evidence="2">Uncharacterized protein</fullName>
    </submittedName>
</protein>
<keyword evidence="1" id="KW-0472">Membrane</keyword>
<gene>
    <name evidence="2" type="ORF">Hamer_G007850</name>
</gene>
<dbReference type="AlphaFoldDB" id="A0A8J5MT07"/>
<keyword evidence="3" id="KW-1185">Reference proteome</keyword>
<sequence>MTEAGLFVQWMKMDEPKSTICDHEPRKITVMTSLTLSNLWGMFVLLAAGYVISLFLLCFEVLSVCTY</sequence>
<feature type="transmembrane region" description="Helical" evidence="1">
    <location>
        <begin position="39"/>
        <end position="62"/>
    </location>
</feature>
<evidence type="ECO:0000256" key="1">
    <source>
        <dbReference type="SAM" id="Phobius"/>
    </source>
</evidence>
<proteinExistence type="predicted"/>
<reference evidence="2" key="1">
    <citation type="journal article" date="2021" name="Sci. Adv.">
        <title>The American lobster genome reveals insights on longevity, neural, and immune adaptations.</title>
        <authorList>
            <person name="Polinski J.M."/>
            <person name="Zimin A.V."/>
            <person name="Clark K.F."/>
            <person name="Kohn A.B."/>
            <person name="Sadowski N."/>
            <person name="Timp W."/>
            <person name="Ptitsyn A."/>
            <person name="Khanna P."/>
            <person name="Romanova D.Y."/>
            <person name="Williams P."/>
            <person name="Greenwood S.J."/>
            <person name="Moroz L.L."/>
            <person name="Walt D.R."/>
            <person name="Bodnar A.G."/>
        </authorList>
    </citation>
    <scope>NUCLEOTIDE SEQUENCE</scope>
    <source>
        <strain evidence="2">GMGI-L3</strain>
    </source>
</reference>
<keyword evidence="1" id="KW-1133">Transmembrane helix</keyword>